<keyword evidence="3" id="KW-0479">Metal-binding</keyword>
<name>A0ABW9RQQ3_9BACT</name>
<dbReference type="Proteomes" id="UP000798808">
    <property type="component" value="Unassembled WGS sequence"/>
</dbReference>
<gene>
    <name evidence="8" type="ORF">E1163_10085</name>
</gene>
<keyword evidence="2" id="KW-0001">2Fe-2S</keyword>
<organism evidence="8 9">
    <name type="scientific">Fulvivirga kasyanovii</name>
    <dbReference type="NCBI Taxonomy" id="396812"/>
    <lineage>
        <taxon>Bacteria</taxon>
        <taxon>Pseudomonadati</taxon>
        <taxon>Bacteroidota</taxon>
        <taxon>Cytophagia</taxon>
        <taxon>Cytophagales</taxon>
        <taxon>Fulvivirgaceae</taxon>
        <taxon>Fulvivirga</taxon>
    </lineage>
</organism>
<evidence type="ECO:0000256" key="4">
    <source>
        <dbReference type="ARBA" id="ARBA00023004"/>
    </source>
</evidence>
<dbReference type="InterPro" id="IPR001041">
    <property type="entry name" value="2Fe-2S_ferredoxin-type"/>
</dbReference>
<comment type="cofactor">
    <cofactor evidence="6">
        <name>[2Fe-2S] cluster</name>
        <dbReference type="ChEBI" id="CHEBI:190135"/>
    </cofactor>
</comment>
<protein>
    <submittedName>
        <fullName evidence="8">(2Fe-2S)-binding protein</fullName>
    </submittedName>
</protein>
<comment type="similarity">
    <text evidence="1">Belongs to the adrenodoxin/putidaredoxin family.</text>
</comment>
<evidence type="ECO:0000256" key="1">
    <source>
        <dbReference type="ARBA" id="ARBA00010914"/>
    </source>
</evidence>
<dbReference type="Gene3D" id="3.10.20.30">
    <property type="match status" value="1"/>
</dbReference>
<dbReference type="PANTHER" id="PTHR23426">
    <property type="entry name" value="FERREDOXIN/ADRENODOXIN"/>
    <property type="match status" value="1"/>
</dbReference>
<keyword evidence="9" id="KW-1185">Reference proteome</keyword>
<comment type="caution">
    <text evidence="8">The sequence shown here is derived from an EMBL/GenBank/DDBJ whole genome shotgun (WGS) entry which is preliminary data.</text>
</comment>
<dbReference type="PROSITE" id="PS51085">
    <property type="entry name" value="2FE2S_FER_2"/>
    <property type="match status" value="1"/>
</dbReference>
<accession>A0ABW9RQQ3</accession>
<dbReference type="CDD" id="cd00207">
    <property type="entry name" value="fer2"/>
    <property type="match status" value="1"/>
</dbReference>
<proteinExistence type="inferred from homology"/>
<keyword evidence="5" id="KW-0411">Iron-sulfur</keyword>
<dbReference type="EMBL" id="SMLW01000501">
    <property type="protein sequence ID" value="MTI25290.1"/>
    <property type="molecule type" value="Genomic_DNA"/>
</dbReference>
<dbReference type="InterPro" id="IPR012675">
    <property type="entry name" value="Beta-grasp_dom_sf"/>
</dbReference>
<evidence type="ECO:0000256" key="3">
    <source>
        <dbReference type="ARBA" id="ARBA00022723"/>
    </source>
</evidence>
<evidence type="ECO:0000259" key="7">
    <source>
        <dbReference type="PROSITE" id="PS51085"/>
    </source>
</evidence>
<evidence type="ECO:0000256" key="2">
    <source>
        <dbReference type="ARBA" id="ARBA00022714"/>
    </source>
</evidence>
<dbReference type="InterPro" id="IPR036010">
    <property type="entry name" value="2Fe-2S_ferredoxin-like_sf"/>
</dbReference>
<evidence type="ECO:0000256" key="6">
    <source>
        <dbReference type="ARBA" id="ARBA00034078"/>
    </source>
</evidence>
<sequence>MPKIVVKNLDNKIISSNETSKSILNILQDNFIDWMHACGGKGRCTTCKAIILQGEENLAPLTTHEKRFVDMDALKPNERLTCQCIVEKGEIIIKVPETSKLPHMKYSD</sequence>
<dbReference type="InterPro" id="IPR001055">
    <property type="entry name" value="Adrenodoxin-like"/>
</dbReference>
<reference evidence="8 9" key="1">
    <citation type="submission" date="2019-02" db="EMBL/GenBank/DDBJ databases">
        <authorList>
            <person name="Goldberg S.R."/>
            <person name="Haltli B.A."/>
            <person name="Correa H."/>
            <person name="Russell K.G."/>
        </authorList>
    </citation>
    <scope>NUCLEOTIDE SEQUENCE [LARGE SCALE GENOMIC DNA]</scope>
    <source>
        <strain evidence="8 9">JCM 16186</strain>
    </source>
</reference>
<dbReference type="SUPFAM" id="SSF54292">
    <property type="entry name" value="2Fe-2S ferredoxin-like"/>
    <property type="match status" value="1"/>
</dbReference>
<dbReference type="RefSeq" id="WP_155171321.1">
    <property type="nucleotide sequence ID" value="NZ_BAAAFL010000043.1"/>
</dbReference>
<dbReference type="Pfam" id="PF00111">
    <property type="entry name" value="Fer2"/>
    <property type="match status" value="1"/>
</dbReference>
<evidence type="ECO:0000256" key="5">
    <source>
        <dbReference type="ARBA" id="ARBA00023014"/>
    </source>
</evidence>
<evidence type="ECO:0000313" key="9">
    <source>
        <dbReference type="Proteomes" id="UP000798808"/>
    </source>
</evidence>
<feature type="domain" description="2Fe-2S ferredoxin-type" evidence="7">
    <location>
        <begin position="2"/>
        <end position="99"/>
    </location>
</feature>
<evidence type="ECO:0000313" key="8">
    <source>
        <dbReference type="EMBL" id="MTI25290.1"/>
    </source>
</evidence>
<keyword evidence="4" id="KW-0408">Iron</keyword>
<dbReference type="PANTHER" id="PTHR23426:SF65">
    <property type="entry name" value="FERREDOXIN-2, MITOCHONDRIAL"/>
    <property type="match status" value="1"/>
</dbReference>